<dbReference type="GO" id="GO:0016787">
    <property type="term" value="F:hydrolase activity"/>
    <property type="evidence" value="ECO:0007669"/>
    <property type="project" value="UniProtKB-KW"/>
</dbReference>
<dbReference type="Gene3D" id="3.40.50.1820">
    <property type="entry name" value="alpha/beta hydrolase"/>
    <property type="match status" value="1"/>
</dbReference>
<dbReference type="PANTHER" id="PTHR37017">
    <property type="entry name" value="AB HYDROLASE-1 DOMAIN-CONTAINING PROTEIN-RELATED"/>
    <property type="match status" value="1"/>
</dbReference>
<reference evidence="3" key="1">
    <citation type="journal article" date="2013" name="Ind. Biotechnol.">
        <title>Comparative genomics analysis of Trichoderma reesei strains.</title>
        <authorList>
            <person name="Koike H."/>
            <person name="Aerts A."/>
            <person name="LaButti K."/>
            <person name="Grigoriev I.V."/>
            <person name="Baker S.E."/>
        </authorList>
    </citation>
    <scope>NUCLEOTIDE SEQUENCE [LARGE SCALE GENOMIC DNA]</scope>
    <source>
        <strain evidence="3">ATCC 56765 / BCRC 32924 / NRRL 11460 / Rut C-30</strain>
    </source>
</reference>
<dbReference type="SUPFAM" id="SSF53474">
    <property type="entry name" value="alpha/beta-Hydrolases"/>
    <property type="match status" value="1"/>
</dbReference>
<protein>
    <submittedName>
        <fullName evidence="2">Alpha/beta-hydrolase</fullName>
    </submittedName>
</protein>
<sequence>MSSSKPTLVFVPGAWHSADTWNKVTAELEPRGYKTVCITLPSTQNDPTKGLFEDIDAVRKSILAETTQGRDVVVVVHSYGGMLGPSAIKGLTEATSERPGRVIGIALMATGYCFTDLGFLEGLGAPPPFWKADTETGFATLLVDTRELFYHDLPEEEGKYWQSRLLPQALKPLTDKGKDLVYAGWKDVPTRYLITTDDRTFPIEVQLAIAQGAKDQGADIVVEEIKSSHSPMLSKPKETADFIERAAESFVGKMKGA</sequence>
<feature type="domain" description="AB hydrolase-1" evidence="1">
    <location>
        <begin position="8"/>
        <end position="241"/>
    </location>
</feature>
<dbReference type="PANTHER" id="PTHR37017:SF3">
    <property type="entry name" value="AB HYDROLASE-1 DOMAIN-CONTAINING PROTEIN"/>
    <property type="match status" value="1"/>
</dbReference>
<proteinExistence type="predicted"/>
<dbReference type="InterPro" id="IPR052897">
    <property type="entry name" value="Sec-Metab_Biosynth_Hydrolase"/>
</dbReference>
<dbReference type="Pfam" id="PF12697">
    <property type="entry name" value="Abhydrolase_6"/>
    <property type="match status" value="1"/>
</dbReference>
<name>A0A024RX04_HYPJR</name>
<dbReference type="HOGENOM" id="CLU_046066_1_1_1"/>
<dbReference type="KEGG" id="trr:M419DRAFT_134355"/>
<dbReference type="Proteomes" id="UP000024376">
    <property type="component" value="Unassembled WGS sequence"/>
</dbReference>
<evidence type="ECO:0000313" key="3">
    <source>
        <dbReference type="Proteomes" id="UP000024376"/>
    </source>
</evidence>
<gene>
    <name evidence="2" type="ORF">M419DRAFT_134355</name>
</gene>
<evidence type="ECO:0000313" key="2">
    <source>
        <dbReference type="EMBL" id="ETR97618.1"/>
    </source>
</evidence>
<keyword evidence="2" id="KW-0378">Hydrolase</keyword>
<dbReference type="InterPro" id="IPR029058">
    <property type="entry name" value="AB_hydrolase_fold"/>
</dbReference>
<evidence type="ECO:0000259" key="1">
    <source>
        <dbReference type="Pfam" id="PF12697"/>
    </source>
</evidence>
<dbReference type="InterPro" id="IPR000073">
    <property type="entry name" value="AB_hydrolase_1"/>
</dbReference>
<dbReference type="AlphaFoldDB" id="A0A024RX04"/>
<dbReference type="EMBL" id="KI911169">
    <property type="protein sequence ID" value="ETR97618.1"/>
    <property type="molecule type" value="Genomic_DNA"/>
</dbReference>
<accession>A0A024RX04</accession>
<dbReference type="OrthoDB" id="408373at2759"/>
<organism evidence="2 3">
    <name type="scientific">Hypocrea jecorina (strain ATCC 56765 / BCRC 32924 / NRRL 11460 / Rut C-30)</name>
    <name type="common">Trichoderma reesei</name>
    <dbReference type="NCBI Taxonomy" id="1344414"/>
    <lineage>
        <taxon>Eukaryota</taxon>
        <taxon>Fungi</taxon>
        <taxon>Dikarya</taxon>
        <taxon>Ascomycota</taxon>
        <taxon>Pezizomycotina</taxon>
        <taxon>Sordariomycetes</taxon>
        <taxon>Hypocreomycetidae</taxon>
        <taxon>Hypocreales</taxon>
        <taxon>Hypocreaceae</taxon>
        <taxon>Trichoderma</taxon>
    </lineage>
</organism>